<dbReference type="EMBL" id="JRVJ01000023">
    <property type="protein sequence ID" value="KGM18063.1"/>
    <property type="molecule type" value="Genomic_DNA"/>
</dbReference>
<dbReference type="Proteomes" id="UP000030145">
    <property type="component" value="Unassembled WGS sequence"/>
</dbReference>
<sequence length="506" mass="53569">MANLRGRKARNAGSGALALGFSDKMKSVAAAAAVLMLATTGTVVVQSQVALPAAVAQEAPVADGREIIDADMIESGRVTTAGNLTDSGGVGKGLLSGHVFAASADGNPGATVDNNLETVDGVTVYAQFRDADGSYSPVFSAKTHTLPDVVGGNGGGGTYAFGNGDRGMTWTDAAGKEHEYKAAANQQHRVWVEPYRNVNGNQMQMIRQANGFVPGSFNYPSQYPLGSFVSAGLNMQLTAVFMQEMAPSHATSYMAAKGDKLVEDPLGAVRNPATQLDVSNTVSGRVWFETGRTDAGLTATGPNYTGTDGDVAASDLTVFASTLTKDGAAANNALREQYKDDPEALAIETKKMLEAHPEYILKTVHGKTNSDGFYTLRFGEYTDAAQNQADILNRDHLFMWVENQDGVVQQGYTGFQRPVFQSFQSGGGFRAEVNPGDNQTVTSRVEDIGKPRYGKPVGSFYNINFGIMPYAPAHITTDYNATDKPAQPGTTVTPTLRGQLSKLPSS</sequence>
<protein>
    <submittedName>
        <fullName evidence="2">Uncharacterized protein</fullName>
    </submittedName>
</protein>
<evidence type="ECO:0000313" key="3">
    <source>
        <dbReference type="Proteomes" id="UP000030145"/>
    </source>
</evidence>
<evidence type="ECO:0000313" key="2">
    <source>
        <dbReference type="EMBL" id="KGM18063.1"/>
    </source>
</evidence>
<feature type="region of interest" description="Disordered" evidence="1">
    <location>
        <begin position="479"/>
        <end position="506"/>
    </location>
</feature>
<reference evidence="2 3" key="1">
    <citation type="submission" date="2014-10" db="EMBL/GenBank/DDBJ databases">
        <title>Whole Genome sequence of Corynebacterium auriscanis strain CIP 106629.</title>
        <authorList>
            <person name="Hassan S.S."/>
            <person name="Jamal S.B."/>
            <person name="Tiwari S."/>
            <person name="Oliveira L.D.C."/>
            <person name="Souza F."/>
            <person name="Mariano D.C."/>
            <person name="Almeida S."/>
            <person name="Dorella F."/>
            <person name="Pereira F."/>
            <person name="Carvalho A."/>
            <person name="Leal C.A."/>
            <person name="Soares S.D.C."/>
            <person name="Figueiredo H.C."/>
            <person name="Silva A."/>
            <person name="Azevedo V.A."/>
        </authorList>
    </citation>
    <scope>NUCLEOTIDE SEQUENCE [LARGE SCALE GENOMIC DNA]</scope>
    <source>
        <strain evidence="2 3">CIP 106629</strain>
    </source>
</reference>
<gene>
    <name evidence="2" type="ORF">MA47_10370</name>
</gene>
<name>A0A0A2DFW7_9CORY</name>
<comment type="caution">
    <text evidence="2">The sequence shown here is derived from an EMBL/GenBank/DDBJ whole genome shotgun (WGS) entry which is preliminary data.</text>
</comment>
<dbReference type="AlphaFoldDB" id="A0A0A2DFW7"/>
<accession>A0A0A2DFW7</accession>
<organism evidence="2 3">
    <name type="scientific">Corynebacterium auriscanis</name>
    <dbReference type="NCBI Taxonomy" id="99807"/>
    <lineage>
        <taxon>Bacteria</taxon>
        <taxon>Bacillati</taxon>
        <taxon>Actinomycetota</taxon>
        <taxon>Actinomycetes</taxon>
        <taxon>Mycobacteriales</taxon>
        <taxon>Corynebacteriaceae</taxon>
        <taxon>Corynebacterium</taxon>
    </lineage>
</organism>
<proteinExistence type="predicted"/>
<feature type="compositionally biased region" description="Polar residues" evidence="1">
    <location>
        <begin position="488"/>
        <end position="506"/>
    </location>
</feature>
<keyword evidence="3" id="KW-1185">Reference proteome</keyword>
<evidence type="ECO:0000256" key="1">
    <source>
        <dbReference type="SAM" id="MobiDB-lite"/>
    </source>
</evidence>